<dbReference type="EMBL" id="CP041692">
    <property type="protein sequence ID" value="QDP95184.1"/>
    <property type="molecule type" value="Genomic_DNA"/>
</dbReference>
<feature type="transmembrane region" description="Helical" evidence="7">
    <location>
        <begin position="59"/>
        <end position="84"/>
    </location>
</feature>
<dbReference type="KEGG" id="mik:FOE78_03970"/>
<dbReference type="AlphaFoldDB" id="A0A516PVH1"/>
<evidence type="ECO:0000259" key="8">
    <source>
        <dbReference type="Pfam" id="PF02397"/>
    </source>
</evidence>
<dbReference type="NCBIfam" id="TIGR03025">
    <property type="entry name" value="EPS_sugtrans"/>
    <property type="match status" value="1"/>
</dbReference>
<evidence type="ECO:0000313" key="10">
    <source>
        <dbReference type="Proteomes" id="UP000319263"/>
    </source>
</evidence>
<feature type="domain" description="Bacterial sugar transferase" evidence="8">
    <location>
        <begin position="322"/>
        <end position="510"/>
    </location>
</feature>
<feature type="transmembrane region" description="Helical" evidence="7">
    <location>
        <begin position="151"/>
        <end position="173"/>
    </location>
</feature>
<sequence length="516" mass="56297">MSAPDTAVTVFGPDSIGAEDFNDGALINATSAAQIDELAVRRARRAAERTNDYRRRTGYYVRMLVACDVVAGMSAVAAIGWLPWVNAAGIAYWLTLLGVAMIIWPVANAAASGYQRRRLESGGSIRTALTAMLIMVMLVCLPAAWLGSVPVVRAVLVAAPTAAVVSVAGRLAVRQLRRREHRSGESRRQLILVGGADSVAELRRTIDRDHRAGMEVLGVCVPTDELVRARSLELPVVGDLADVATIARDLGCHAVAVAGTDGTPPGFLRRLAWSLEDQDVDVLVHSGLVGVTRSRVRLESHPELSLVQVEQPRFTGWQRRAKRMLDVIMTSGGLLIIWPILAVTALAVKLEDRRGPVIFKQSRIGIDGRPFTMYKFRSMVVDAEQRLAALATQNEGAGPLFKMEHDPRVTRVGAFIRKYSIDELPQLFNVLNGTMSLVGPRPPLQSEVDEYATDTHRRLKVVPGLTGLWQVSGRSSLTWDESVRLDLSYVENWSIGLDVNIILRTATAVFAGRGAY</sequence>
<evidence type="ECO:0000256" key="6">
    <source>
        <dbReference type="ARBA" id="ARBA00023136"/>
    </source>
</evidence>
<dbReference type="InterPro" id="IPR017475">
    <property type="entry name" value="EPS_sugar_tfrase"/>
</dbReference>
<dbReference type="OrthoDB" id="9808602at2"/>
<feature type="transmembrane region" description="Helical" evidence="7">
    <location>
        <begin position="123"/>
        <end position="145"/>
    </location>
</feature>
<keyword evidence="6 7" id="KW-0472">Membrane</keyword>
<dbReference type="PANTHER" id="PTHR30576:SF10">
    <property type="entry name" value="SLL5057 PROTEIN"/>
    <property type="match status" value="1"/>
</dbReference>
<evidence type="ECO:0000256" key="4">
    <source>
        <dbReference type="ARBA" id="ARBA00022692"/>
    </source>
</evidence>
<dbReference type="RefSeq" id="WP_143985166.1">
    <property type="nucleotide sequence ID" value="NZ_CP041692.1"/>
</dbReference>
<dbReference type="InterPro" id="IPR003362">
    <property type="entry name" value="Bact_transf"/>
</dbReference>
<dbReference type="GO" id="GO:0016020">
    <property type="term" value="C:membrane"/>
    <property type="evidence" value="ECO:0007669"/>
    <property type="project" value="UniProtKB-SubCell"/>
</dbReference>
<keyword evidence="5 7" id="KW-1133">Transmembrane helix</keyword>
<evidence type="ECO:0000313" key="9">
    <source>
        <dbReference type="EMBL" id="QDP95184.1"/>
    </source>
</evidence>
<evidence type="ECO:0000256" key="3">
    <source>
        <dbReference type="ARBA" id="ARBA00022679"/>
    </source>
</evidence>
<dbReference type="PANTHER" id="PTHR30576">
    <property type="entry name" value="COLANIC BIOSYNTHESIS UDP-GLUCOSE LIPID CARRIER TRANSFERASE"/>
    <property type="match status" value="1"/>
</dbReference>
<keyword evidence="10" id="KW-1185">Reference proteome</keyword>
<evidence type="ECO:0000256" key="7">
    <source>
        <dbReference type="SAM" id="Phobius"/>
    </source>
</evidence>
<dbReference type="Pfam" id="PF02397">
    <property type="entry name" value="Bac_transf"/>
    <property type="match status" value="1"/>
</dbReference>
<comment type="similarity">
    <text evidence="2">Belongs to the bacterial sugar transferase family.</text>
</comment>
<accession>A0A516PVH1</accession>
<keyword evidence="3 9" id="KW-0808">Transferase</keyword>
<proteinExistence type="inferred from homology"/>
<evidence type="ECO:0000256" key="5">
    <source>
        <dbReference type="ARBA" id="ARBA00022989"/>
    </source>
</evidence>
<protein>
    <submittedName>
        <fullName evidence="9">Sugar transferase</fullName>
    </submittedName>
</protein>
<dbReference type="GO" id="GO:0016780">
    <property type="term" value="F:phosphotransferase activity, for other substituted phosphate groups"/>
    <property type="evidence" value="ECO:0007669"/>
    <property type="project" value="TreeGrafter"/>
</dbReference>
<comment type="subcellular location">
    <subcellularLocation>
        <location evidence="1">Membrane</location>
        <topology evidence="1">Multi-pass membrane protein</topology>
    </subcellularLocation>
</comment>
<organism evidence="9 10">
    <name type="scientific">Microlunatus elymi</name>
    <dbReference type="NCBI Taxonomy" id="2596828"/>
    <lineage>
        <taxon>Bacteria</taxon>
        <taxon>Bacillati</taxon>
        <taxon>Actinomycetota</taxon>
        <taxon>Actinomycetes</taxon>
        <taxon>Propionibacteriales</taxon>
        <taxon>Propionibacteriaceae</taxon>
        <taxon>Microlunatus</taxon>
    </lineage>
</organism>
<feature type="transmembrane region" description="Helical" evidence="7">
    <location>
        <begin position="90"/>
        <end position="111"/>
    </location>
</feature>
<gene>
    <name evidence="9" type="ORF">FOE78_03970</name>
</gene>
<feature type="transmembrane region" description="Helical" evidence="7">
    <location>
        <begin position="327"/>
        <end position="348"/>
    </location>
</feature>
<evidence type="ECO:0000256" key="2">
    <source>
        <dbReference type="ARBA" id="ARBA00006464"/>
    </source>
</evidence>
<evidence type="ECO:0000256" key="1">
    <source>
        <dbReference type="ARBA" id="ARBA00004141"/>
    </source>
</evidence>
<name>A0A516PVH1_9ACTN</name>
<reference evidence="9 10" key="1">
    <citation type="submission" date="2019-07" db="EMBL/GenBank/DDBJ databases">
        <title>Microlunatus dokdonensis sp. nov. isolated from the rhizospheric soil of the wild plant Elymus tsukushiensis.</title>
        <authorList>
            <person name="Ghim S.-Y."/>
            <person name="Hwang Y.-J."/>
            <person name="Son J.-S."/>
            <person name="Shin J.-H."/>
        </authorList>
    </citation>
    <scope>NUCLEOTIDE SEQUENCE [LARGE SCALE GENOMIC DNA]</scope>
    <source>
        <strain evidence="9 10">KUDC0627</strain>
    </source>
</reference>
<keyword evidence="4 7" id="KW-0812">Transmembrane</keyword>
<dbReference type="Proteomes" id="UP000319263">
    <property type="component" value="Chromosome"/>
</dbReference>